<feature type="non-terminal residue" evidence="2">
    <location>
        <position position="131"/>
    </location>
</feature>
<evidence type="ECO:0000313" key="2">
    <source>
        <dbReference type="EMBL" id="KAJ6690790.1"/>
    </source>
</evidence>
<dbReference type="EMBL" id="JAPFFM010000018">
    <property type="protein sequence ID" value="KAJ6690790.1"/>
    <property type="molecule type" value="Genomic_DNA"/>
</dbReference>
<comment type="caution">
    <text evidence="2">The sequence shown here is derived from an EMBL/GenBank/DDBJ whole genome shotgun (WGS) entry which is preliminary data.</text>
</comment>
<reference evidence="2" key="1">
    <citation type="submission" date="2022-11" db="EMBL/GenBank/DDBJ databases">
        <authorList>
            <person name="Hyden B.L."/>
            <person name="Feng K."/>
            <person name="Yates T."/>
            <person name="Jawdy S."/>
            <person name="Smart L.B."/>
            <person name="Muchero W."/>
        </authorList>
    </citation>
    <scope>NUCLEOTIDE SEQUENCE</scope>
    <source>
        <tissue evidence="2">Shoot tip</tissue>
    </source>
</reference>
<feature type="compositionally biased region" description="Basic and acidic residues" evidence="1">
    <location>
        <begin position="53"/>
        <end position="64"/>
    </location>
</feature>
<feature type="compositionally biased region" description="Polar residues" evidence="1">
    <location>
        <begin position="40"/>
        <end position="52"/>
    </location>
</feature>
<feature type="region of interest" description="Disordered" evidence="1">
    <location>
        <begin position="1"/>
        <end position="110"/>
    </location>
</feature>
<protein>
    <submittedName>
        <fullName evidence="2">Uncharacterized protein</fullName>
    </submittedName>
</protein>
<keyword evidence="3" id="KW-1185">Reference proteome</keyword>
<dbReference type="Proteomes" id="UP001151752">
    <property type="component" value="Chromosome 17"/>
</dbReference>
<evidence type="ECO:0000313" key="3">
    <source>
        <dbReference type="Proteomes" id="UP001151752"/>
    </source>
</evidence>
<accession>A0A9Q0PM65</accession>
<feature type="compositionally biased region" description="Acidic residues" evidence="1">
    <location>
        <begin position="67"/>
        <end position="82"/>
    </location>
</feature>
<evidence type="ECO:0000256" key="1">
    <source>
        <dbReference type="SAM" id="MobiDB-lite"/>
    </source>
</evidence>
<dbReference type="AlphaFoldDB" id="A0A9Q0PM65"/>
<organism evidence="2 3">
    <name type="scientific">Salix koriyanagi</name>
    <dbReference type="NCBI Taxonomy" id="2511006"/>
    <lineage>
        <taxon>Eukaryota</taxon>
        <taxon>Viridiplantae</taxon>
        <taxon>Streptophyta</taxon>
        <taxon>Embryophyta</taxon>
        <taxon>Tracheophyta</taxon>
        <taxon>Spermatophyta</taxon>
        <taxon>Magnoliopsida</taxon>
        <taxon>eudicotyledons</taxon>
        <taxon>Gunneridae</taxon>
        <taxon>Pentapetalae</taxon>
        <taxon>rosids</taxon>
        <taxon>fabids</taxon>
        <taxon>Malpighiales</taxon>
        <taxon>Salicaceae</taxon>
        <taxon>Saliceae</taxon>
        <taxon>Salix</taxon>
    </lineage>
</organism>
<reference evidence="2" key="2">
    <citation type="journal article" date="2023" name="Int. J. Mol. Sci.">
        <title>De Novo Assembly and Annotation of 11 Diverse Shrub Willow (Salix) Genomes Reveals Novel Gene Organization in Sex-Linked Regions.</title>
        <authorList>
            <person name="Hyden B."/>
            <person name="Feng K."/>
            <person name="Yates T.B."/>
            <person name="Jawdy S."/>
            <person name="Cereghino C."/>
            <person name="Smart L.B."/>
            <person name="Muchero W."/>
        </authorList>
    </citation>
    <scope>NUCLEOTIDE SEQUENCE</scope>
    <source>
        <tissue evidence="2">Shoot tip</tissue>
    </source>
</reference>
<proteinExistence type="predicted"/>
<gene>
    <name evidence="2" type="ORF">OIU74_015459</name>
</gene>
<feature type="compositionally biased region" description="Low complexity" evidence="1">
    <location>
        <begin position="97"/>
        <end position="108"/>
    </location>
</feature>
<name>A0A9Q0PM65_9ROSI</name>
<sequence>MVREDEPLVTNLGHSNQLSASKHVESEVQPSASKHVISDVQPSATKQVSSDAHPTKKVRDDKLPDTYSDEFEESDGSYDSDGSDGSYELDCSEGSDESSSSASNSSIETPLKPFNVWDVRTLSLESPLCTT</sequence>